<proteinExistence type="predicted"/>
<evidence type="ECO:0000313" key="3">
    <source>
        <dbReference type="Proteomes" id="UP001152759"/>
    </source>
</evidence>
<evidence type="ECO:0000256" key="1">
    <source>
        <dbReference type="SAM" id="SignalP"/>
    </source>
</evidence>
<organism evidence="2 3">
    <name type="scientific">Bemisia tabaci</name>
    <name type="common">Sweetpotato whitefly</name>
    <name type="synonym">Aleurodes tabaci</name>
    <dbReference type="NCBI Taxonomy" id="7038"/>
    <lineage>
        <taxon>Eukaryota</taxon>
        <taxon>Metazoa</taxon>
        <taxon>Ecdysozoa</taxon>
        <taxon>Arthropoda</taxon>
        <taxon>Hexapoda</taxon>
        <taxon>Insecta</taxon>
        <taxon>Pterygota</taxon>
        <taxon>Neoptera</taxon>
        <taxon>Paraneoptera</taxon>
        <taxon>Hemiptera</taxon>
        <taxon>Sternorrhyncha</taxon>
        <taxon>Aleyrodoidea</taxon>
        <taxon>Aleyrodidae</taxon>
        <taxon>Aleyrodinae</taxon>
        <taxon>Bemisia</taxon>
    </lineage>
</organism>
<gene>
    <name evidence="2" type="ORF">BEMITA_LOCUS13811</name>
</gene>
<sequence length="143" mass="14743">MAFFAVVACLSFGLVAGNPYPSCAAGSWGAGSWGSGAGGSGGMAGGRNFAPIIIEQVAPAPITVGLPLTPNVIDHQSAPYEINYFGTPYVVKHKQSAALNVYTQTPVVVDTYAEPKVQEHAAEPAVIVEEICPCSGPNEIPCH</sequence>
<evidence type="ECO:0000313" key="2">
    <source>
        <dbReference type="EMBL" id="CAH0777918.1"/>
    </source>
</evidence>
<dbReference type="EMBL" id="OU963870">
    <property type="protein sequence ID" value="CAH0777918.1"/>
    <property type="molecule type" value="Genomic_DNA"/>
</dbReference>
<reference evidence="2" key="1">
    <citation type="submission" date="2021-12" db="EMBL/GenBank/DDBJ databases">
        <authorList>
            <person name="King R."/>
        </authorList>
    </citation>
    <scope>NUCLEOTIDE SEQUENCE</scope>
</reference>
<dbReference type="AlphaFoldDB" id="A0A9P0CCM0"/>
<keyword evidence="3" id="KW-1185">Reference proteome</keyword>
<dbReference type="Proteomes" id="UP001152759">
    <property type="component" value="Chromosome 9"/>
</dbReference>
<keyword evidence="1" id="KW-0732">Signal</keyword>
<accession>A0A9P0CCM0</accession>
<protein>
    <submittedName>
        <fullName evidence="2">Uncharacterized protein</fullName>
    </submittedName>
</protein>
<name>A0A9P0CCM0_BEMTA</name>
<feature type="signal peptide" evidence="1">
    <location>
        <begin position="1"/>
        <end position="17"/>
    </location>
</feature>
<feature type="chain" id="PRO_5040305285" evidence="1">
    <location>
        <begin position="18"/>
        <end position="143"/>
    </location>
</feature>